<proteinExistence type="inferred from homology"/>
<keyword evidence="2" id="KW-0677">Repeat</keyword>
<name>A0A7J6CSP9_9TELE</name>
<accession>A0A7J6CSP9</accession>
<keyword evidence="5" id="KW-1185">Reference proteome</keyword>
<comment type="caution">
    <text evidence="4">The sequence shown here is derived from an EMBL/GenBank/DDBJ whole genome shotgun (WGS) entry which is preliminary data.</text>
</comment>
<dbReference type="Pfam" id="PF00030">
    <property type="entry name" value="Crystall"/>
    <property type="match status" value="1"/>
</dbReference>
<dbReference type="Proteomes" id="UP000579812">
    <property type="component" value="Unassembled WGS sequence"/>
</dbReference>
<dbReference type="SMART" id="SM00247">
    <property type="entry name" value="XTALbg"/>
    <property type="match status" value="1"/>
</dbReference>
<feature type="domain" description="Beta/gamma crystallin 'Greek key'" evidence="3">
    <location>
        <begin position="23"/>
        <end position="99"/>
    </location>
</feature>
<dbReference type="InterPro" id="IPR011024">
    <property type="entry name" value="G_crystallin-like"/>
</dbReference>
<organism evidence="4 5">
    <name type="scientific">Onychostoma macrolepis</name>
    <dbReference type="NCBI Taxonomy" id="369639"/>
    <lineage>
        <taxon>Eukaryota</taxon>
        <taxon>Metazoa</taxon>
        <taxon>Chordata</taxon>
        <taxon>Craniata</taxon>
        <taxon>Vertebrata</taxon>
        <taxon>Euteleostomi</taxon>
        <taxon>Actinopterygii</taxon>
        <taxon>Neopterygii</taxon>
        <taxon>Teleostei</taxon>
        <taxon>Ostariophysi</taxon>
        <taxon>Cypriniformes</taxon>
        <taxon>Cyprinidae</taxon>
        <taxon>Acrossocheilinae</taxon>
        <taxon>Onychostoma</taxon>
    </lineage>
</organism>
<sequence>MACDRSISPPPYRLTFSWVAGLSVQIFDEENYEGRVGESTVDCPSVENRFGMKDVLSSKVLSGSWMLCKGPNRDDGFKLAKPEYPCRKWDFRVKSLKCLMESVHQMTTKFIHLQP</sequence>
<evidence type="ECO:0000259" key="3">
    <source>
        <dbReference type="SMART" id="SM00247"/>
    </source>
</evidence>
<dbReference type="SUPFAM" id="SSF49695">
    <property type="entry name" value="gamma-Crystallin-like"/>
    <property type="match status" value="1"/>
</dbReference>
<comment type="similarity">
    <text evidence="1">Belongs to the beta/gamma-crystallin family.</text>
</comment>
<protein>
    <recommendedName>
        <fullName evidence="3">Beta/gamma crystallin 'Greek key' domain-containing protein</fullName>
    </recommendedName>
</protein>
<evidence type="ECO:0000313" key="5">
    <source>
        <dbReference type="Proteomes" id="UP000579812"/>
    </source>
</evidence>
<dbReference type="Gene3D" id="2.60.20.10">
    <property type="entry name" value="Crystallins"/>
    <property type="match status" value="1"/>
</dbReference>
<evidence type="ECO:0000313" key="4">
    <source>
        <dbReference type="EMBL" id="KAF4110131.1"/>
    </source>
</evidence>
<dbReference type="AlphaFoldDB" id="A0A7J6CSP9"/>
<dbReference type="InterPro" id="IPR001064">
    <property type="entry name" value="Beta/gamma_crystallin"/>
</dbReference>
<dbReference type="EMBL" id="JAAMOB010000008">
    <property type="protein sequence ID" value="KAF4110131.1"/>
    <property type="molecule type" value="Genomic_DNA"/>
</dbReference>
<reference evidence="4 5" key="1">
    <citation type="submission" date="2020-04" db="EMBL/GenBank/DDBJ databases">
        <title>Chromosome-level genome assembly of a cyprinid fish Onychostoma macrolepis by integration of Nanopore Sequencing, Bionano and Hi-C technology.</title>
        <authorList>
            <person name="Wang D."/>
        </authorList>
    </citation>
    <scope>NUCLEOTIDE SEQUENCE [LARGE SCALE GENOMIC DNA]</scope>
    <source>
        <strain evidence="4">SWU-2019</strain>
        <tissue evidence="4">Muscle</tissue>
    </source>
</reference>
<evidence type="ECO:0000256" key="2">
    <source>
        <dbReference type="ARBA" id="ARBA00022737"/>
    </source>
</evidence>
<gene>
    <name evidence="4" type="ORF">G5714_009383</name>
</gene>
<evidence type="ECO:0000256" key="1">
    <source>
        <dbReference type="ARBA" id="ARBA00009646"/>
    </source>
</evidence>